<reference evidence="4 5" key="1">
    <citation type="journal article" date="2021" name="Int. J. Syst. Evol. Microbiol.">
        <title>Salipiger mangrovisoli sp. nov., isolated from mangrove soil and the proposal for the reclassification of Paraphaeobacter pallidus as Salipiger pallidus comb. nov.</title>
        <authorList>
            <person name="Du J."/>
            <person name="Liu Y."/>
            <person name="Pei T."/>
            <person name="Deng M.R."/>
            <person name="Zhu H."/>
        </authorList>
    </citation>
    <scope>NUCLEOTIDE SEQUENCE [LARGE SCALE GENOMIC DNA]</scope>
    <source>
        <strain evidence="4 5">6D45A</strain>
    </source>
</reference>
<dbReference type="SUPFAM" id="SSF52540">
    <property type="entry name" value="P-loop containing nucleoside triphosphate hydrolases"/>
    <property type="match status" value="1"/>
</dbReference>
<dbReference type="Pfam" id="PF00005">
    <property type="entry name" value="ABC_tran"/>
    <property type="match status" value="1"/>
</dbReference>
<dbReference type="InterPro" id="IPR003593">
    <property type="entry name" value="AAA+_ATPase"/>
</dbReference>
<keyword evidence="1" id="KW-0547">Nucleotide-binding</keyword>
<dbReference type="EMBL" id="JADFFK010000007">
    <property type="protein sequence ID" value="MBE9637384.1"/>
    <property type="molecule type" value="Genomic_DNA"/>
</dbReference>
<dbReference type="InterPro" id="IPR003439">
    <property type="entry name" value="ABC_transporter-like_ATP-bd"/>
</dbReference>
<evidence type="ECO:0000256" key="1">
    <source>
        <dbReference type="ARBA" id="ARBA00022741"/>
    </source>
</evidence>
<dbReference type="GO" id="GO:0005524">
    <property type="term" value="F:ATP binding"/>
    <property type="evidence" value="ECO:0007669"/>
    <property type="project" value="UniProtKB-KW"/>
</dbReference>
<comment type="caution">
    <text evidence="4">The sequence shown here is derived from an EMBL/GenBank/DDBJ whole genome shotgun (WGS) entry which is preliminary data.</text>
</comment>
<evidence type="ECO:0000256" key="2">
    <source>
        <dbReference type="ARBA" id="ARBA00022840"/>
    </source>
</evidence>
<keyword evidence="2 4" id="KW-0067">ATP-binding</keyword>
<dbReference type="InterPro" id="IPR027417">
    <property type="entry name" value="P-loop_NTPase"/>
</dbReference>
<dbReference type="Proteomes" id="UP000607796">
    <property type="component" value="Unassembled WGS sequence"/>
</dbReference>
<dbReference type="PANTHER" id="PTHR24221:SF654">
    <property type="entry name" value="ATP-BINDING CASSETTE SUB-FAMILY B MEMBER 6"/>
    <property type="match status" value="1"/>
</dbReference>
<dbReference type="PANTHER" id="PTHR24221">
    <property type="entry name" value="ATP-BINDING CASSETTE SUB-FAMILY B"/>
    <property type="match status" value="1"/>
</dbReference>
<sequence>MSHDSPDGQSKLIRDLDLCVPAGRIIGLVGATGAGKSTISAMLTGQIAELPPLGEGCRSLSVGKRQRISIAWAIDRDPALLVVDAATSALDTISEAELTSAVQGLRGRTTVAVVAHRLSSARNCDLIYLIGAGGVLKQGSHDGWTGHKSQVHAFHRAGA</sequence>
<evidence type="ECO:0000259" key="3">
    <source>
        <dbReference type="SMART" id="SM00382"/>
    </source>
</evidence>
<evidence type="ECO:0000313" key="5">
    <source>
        <dbReference type="Proteomes" id="UP000607796"/>
    </source>
</evidence>
<evidence type="ECO:0000313" key="4">
    <source>
        <dbReference type="EMBL" id="MBE9637384.1"/>
    </source>
</evidence>
<organism evidence="4 5">
    <name type="scientific">Salipiger mangrovisoli</name>
    <dbReference type="NCBI Taxonomy" id="2865933"/>
    <lineage>
        <taxon>Bacteria</taxon>
        <taxon>Pseudomonadati</taxon>
        <taxon>Pseudomonadota</taxon>
        <taxon>Alphaproteobacteria</taxon>
        <taxon>Rhodobacterales</taxon>
        <taxon>Roseobacteraceae</taxon>
        <taxon>Salipiger</taxon>
    </lineage>
</organism>
<protein>
    <submittedName>
        <fullName evidence="4">ATP-binding cassette domain-containing protein</fullName>
    </submittedName>
</protein>
<name>A0ABR9X1E8_9RHOB</name>
<dbReference type="SMART" id="SM00382">
    <property type="entry name" value="AAA"/>
    <property type="match status" value="1"/>
</dbReference>
<accession>A0ABR9X1E8</accession>
<proteinExistence type="predicted"/>
<dbReference type="InterPro" id="IPR039421">
    <property type="entry name" value="Type_1_exporter"/>
</dbReference>
<dbReference type="Gene3D" id="3.40.50.300">
    <property type="entry name" value="P-loop containing nucleotide triphosphate hydrolases"/>
    <property type="match status" value="2"/>
</dbReference>
<dbReference type="RefSeq" id="WP_194134692.1">
    <property type="nucleotide sequence ID" value="NZ_JADFFK010000007.1"/>
</dbReference>
<keyword evidence="5" id="KW-1185">Reference proteome</keyword>
<feature type="domain" description="AAA+ ATPase" evidence="3">
    <location>
        <begin position="22"/>
        <end position="132"/>
    </location>
</feature>
<gene>
    <name evidence="4" type="ORF">IQ782_11075</name>
</gene>